<reference evidence="2" key="2">
    <citation type="submission" date="2021-02" db="EMBL/GenBank/DDBJ databases">
        <authorList>
            <person name="Kimball J.A."/>
            <person name="Haas M.W."/>
            <person name="Macchietto M."/>
            <person name="Kono T."/>
            <person name="Duquette J."/>
            <person name="Shao M."/>
        </authorList>
    </citation>
    <scope>NUCLEOTIDE SEQUENCE</scope>
    <source>
        <tissue evidence="2">Fresh leaf tissue</tissue>
    </source>
</reference>
<evidence type="ECO:0000313" key="3">
    <source>
        <dbReference type="Proteomes" id="UP000729402"/>
    </source>
</evidence>
<protein>
    <submittedName>
        <fullName evidence="2">Uncharacterized protein</fullName>
    </submittedName>
</protein>
<keyword evidence="3" id="KW-1185">Reference proteome</keyword>
<feature type="region of interest" description="Disordered" evidence="1">
    <location>
        <begin position="41"/>
        <end position="77"/>
    </location>
</feature>
<proteinExistence type="predicted"/>
<accession>A0A8J5S650</accession>
<dbReference type="Proteomes" id="UP000729402">
    <property type="component" value="Unassembled WGS sequence"/>
</dbReference>
<dbReference type="AlphaFoldDB" id="A0A8J5S650"/>
<dbReference type="EMBL" id="JAAALK010000289">
    <property type="protein sequence ID" value="KAG8051024.1"/>
    <property type="molecule type" value="Genomic_DNA"/>
</dbReference>
<evidence type="ECO:0000256" key="1">
    <source>
        <dbReference type="SAM" id="MobiDB-lite"/>
    </source>
</evidence>
<comment type="caution">
    <text evidence="2">The sequence shown here is derived from an EMBL/GenBank/DDBJ whole genome shotgun (WGS) entry which is preliminary data.</text>
</comment>
<sequence length="77" mass="8552">MPPTMLVLGRFFPWKLKRCILCCFLHGRWPPPGTHVAAAVGSTDRRQNHCQQPPPSSPRPWPMGHEGAGRRSVLAVA</sequence>
<gene>
    <name evidence="2" type="ORF">GUJ93_ZPchr0009g1124</name>
</gene>
<evidence type="ECO:0000313" key="2">
    <source>
        <dbReference type="EMBL" id="KAG8051024.1"/>
    </source>
</evidence>
<reference evidence="2" key="1">
    <citation type="journal article" date="2021" name="bioRxiv">
        <title>Whole Genome Assembly and Annotation of Northern Wild Rice, Zizania palustris L., Supports a Whole Genome Duplication in the Zizania Genus.</title>
        <authorList>
            <person name="Haas M."/>
            <person name="Kono T."/>
            <person name="Macchietto M."/>
            <person name="Millas R."/>
            <person name="McGilp L."/>
            <person name="Shao M."/>
            <person name="Duquette J."/>
            <person name="Hirsch C.N."/>
            <person name="Kimball J."/>
        </authorList>
    </citation>
    <scope>NUCLEOTIDE SEQUENCE</scope>
    <source>
        <tissue evidence="2">Fresh leaf tissue</tissue>
    </source>
</reference>
<name>A0A8J5S650_ZIZPA</name>
<organism evidence="2 3">
    <name type="scientific">Zizania palustris</name>
    <name type="common">Northern wild rice</name>
    <dbReference type="NCBI Taxonomy" id="103762"/>
    <lineage>
        <taxon>Eukaryota</taxon>
        <taxon>Viridiplantae</taxon>
        <taxon>Streptophyta</taxon>
        <taxon>Embryophyta</taxon>
        <taxon>Tracheophyta</taxon>
        <taxon>Spermatophyta</taxon>
        <taxon>Magnoliopsida</taxon>
        <taxon>Liliopsida</taxon>
        <taxon>Poales</taxon>
        <taxon>Poaceae</taxon>
        <taxon>BOP clade</taxon>
        <taxon>Oryzoideae</taxon>
        <taxon>Oryzeae</taxon>
        <taxon>Zizaniinae</taxon>
        <taxon>Zizania</taxon>
    </lineage>
</organism>
<feature type="compositionally biased region" description="Pro residues" evidence="1">
    <location>
        <begin position="52"/>
        <end position="61"/>
    </location>
</feature>